<comment type="similarity">
    <text evidence="1 12">Belongs to the lipoxygenase family.</text>
</comment>
<evidence type="ECO:0000259" key="13">
    <source>
        <dbReference type="PROSITE" id="PS50095"/>
    </source>
</evidence>
<keyword evidence="2 12" id="KW-0444">Lipid biosynthesis</keyword>
<keyword evidence="7" id="KW-0560">Oxidoreductase</keyword>
<reference evidence="15" key="2">
    <citation type="journal article" date="2023" name="Plants (Basel)">
        <title>Annotation of the Turnera subulata (Passifloraceae) Draft Genome Reveals the S-Locus Evolved after the Divergence of Turneroideae from Passifloroideae in a Stepwise Manner.</title>
        <authorList>
            <person name="Henning P.M."/>
            <person name="Roalson E.H."/>
            <person name="Mir W."/>
            <person name="McCubbin A.G."/>
            <person name="Shore J.S."/>
        </authorList>
    </citation>
    <scope>NUCLEOTIDE SEQUENCE</scope>
    <source>
        <strain evidence="15">F60SS</strain>
    </source>
</reference>
<evidence type="ECO:0000256" key="5">
    <source>
        <dbReference type="ARBA" id="ARBA00022832"/>
    </source>
</evidence>
<feature type="domain" description="PLAT" evidence="13">
    <location>
        <begin position="1"/>
        <end position="89"/>
    </location>
</feature>
<reference evidence="15" key="1">
    <citation type="submission" date="2022-02" db="EMBL/GenBank/DDBJ databases">
        <authorList>
            <person name="Henning P.M."/>
            <person name="McCubbin A.G."/>
            <person name="Shore J.S."/>
        </authorList>
    </citation>
    <scope>NUCLEOTIDE SEQUENCE</scope>
    <source>
        <strain evidence="15">F60SS</strain>
        <tissue evidence="15">Leaves</tissue>
    </source>
</reference>
<evidence type="ECO:0000313" key="15">
    <source>
        <dbReference type="EMBL" id="KAJ4830015.1"/>
    </source>
</evidence>
<proteinExistence type="inferred from homology"/>
<dbReference type="InterPro" id="IPR036226">
    <property type="entry name" value="LipOase_C_sf"/>
</dbReference>
<keyword evidence="10 12" id="KW-0275">Fatty acid biosynthesis</keyword>
<evidence type="ECO:0000256" key="6">
    <source>
        <dbReference type="ARBA" id="ARBA00022964"/>
    </source>
</evidence>
<dbReference type="PROSITE" id="PS51393">
    <property type="entry name" value="LIPOXYGENASE_3"/>
    <property type="match status" value="1"/>
</dbReference>
<dbReference type="InterPro" id="IPR001246">
    <property type="entry name" value="LipOase_plant"/>
</dbReference>
<dbReference type="SUPFAM" id="SSF48484">
    <property type="entry name" value="Lipoxigenase"/>
    <property type="match status" value="1"/>
</dbReference>
<dbReference type="GO" id="GO:0046872">
    <property type="term" value="F:metal ion binding"/>
    <property type="evidence" value="ECO:0007669"/>
    <property type="project" value="UniProtKB-UniRule"/>
</dbReference>
<dbReference type="EC" id="1.13.11.-" evidence="12"/>
<dbReference type="PRINTS" id="PR00087">
    <property type="entry name" value="LIPOXYGENASE"/>
</dbReference>
<name>A0A9Q0FFZ2_9ROSI</name>
<dbReference type="Pfam" id="PF00305">
    <property type="entry name" value="Lipoxygenase"/>
    <property type="match status" value="2"/>
</dbReference>
<keyword evidence="8" id="KW-0408">Iron</keyword>
<dbReference type="EMBL" id="JAKUCV010005750">
    <property type="protein sequence ID" value="KAJ4830015.1"/>
    <property type="molecule type" value="Genomic_DNA"/>
</dbReference>
<comment type="pathway">
    <text evidence="12">Lipid metabolism; oxylipin biosynthesis.</text>
</comment>
<dbReference type="Gene3D" id="2.60.60.20">
    <property type="entry name" value="PLAT/LH2 domain"/>
    <property type="match status" value="1"/>
</dbReference>
<gene>
    <name evidence="15" type="ORF">Tsubulata_001849</name>
</gene>
<keyword evidence="3" id="KW-0479">Metal-binding</keyword>
<keyword evidence="16" id="KW-1185">Reference proteome</keyword>
<organism evidence="15 16">
    <name type="scientific">Turnera subulata</name>
    <dbReference type="NCBI Taxonomy" id="218843"/>
    <lineage>
        <taxon>Eukaryota</taxon>
        <taxon>Viridiplantae</taxon>
        <taxon>Streptophyta</taxon>
        <taxon>Embryophyta</taxon>
        <taxon>Tracheophyta</taxon>
        <taxon>Spermatophyta</taxon>
        <taxon>Magnoliopsida</taxon>
        <taxon>eudicotyledons</taxon>
        <taxon>Gunneridae</taxon>
        <taxon>Pentapetalae</taxon>
        <taxon>rosids</taxon>
        <taxon>fabids</taxon>
        <taxon>Malpighiales</taxon>
        <taxon>Passifloraceae</taxon>
        <taxon>Turnera</taxon>
    </lineage>
</organism>
<evidence type="ECO:0000256" key="12">
    <source>
        <dbReference type="RuleBase" id="RU003975"/>
    </source>
</evidence>
<keyword evidence="6" id="KW-0223">Dioxygenase</keyword>
<dbReference type="PRINTS" id="PR00468">
    <property type="entry name" value="PLTLPOXGNASE"/>
</dbReference>
<dbReference type="PROSITE" id="PS50095">
    <property type="entry name" value="PLAT"/>
    <property type="match status" value="1"/>
</dbReference>
<dbReference type="SMART" id="SM00308">
    <property type="entry name" value="LH2"/>
    <property type="match status" value="1"/>
</dbReference>
<dbReference type="Gene3D" id="4.10.375.10">
    <property type="entry name" value="Lipoxygenase-1, Domain 2"/>
    <property type="match status" value="1"/>
</dbReference>
<evidence type="ECO:0000256" key="2">
    <source>
        <dbReference type="ARBA" id="ARBA00022516"/>
    </source>
</evidence>
<evidence type="ECO:0000256" key="4">
    <source>
        <dbReference type="ARBA" id="ARBA00022767"/>
    </source>
</evidence>
<keyword evidence="4 12" id="KW-0925">Oxylipin biosynthesis</keyword>
<dbReference type="PANTHER" id="PTHR11771">
    <property type="entry name" value="LIPOXYGENASE"/>
    <property type="match status" value="1"/>
</dbReference>
<dbReference type="FunFam" id="1.20.245.10:FF:000002">
    <property type="entry name" value="Lipoxygenase"/>
    <property type="match status" value="1"/>
</dbReference>
<accession>A0A9Q0FFZ2</accession>
<dbReference type="GO" id="GO:0006633">
    <property type="term" value="P:fatty acid biosynthetic process"/>
    <property type="evidence" value="ECO:0007669"/>
    <property type="project" value="UniProtKB-KW"/>
</dbReference>
<evidence type="ECO:0000256" key="10">
    <source>
        <dbReference type="ARBA" id="ARBA00023160"/>
    </source>
</evidence>
<evidence type="ECO:0000256" key="1">
    <source>
        <dbReference type="ARBA" id="ARBA00009419"/>
    </source>
</evidence>
<dbReference type="InterPro" id="IPR000907">
    <property type="entry name" value="LipOase"/>
</dbReference>
<dbReference type="SUPFAM" id="SSF49723">
    <property type="entry name" value="Lipase/lipooxygenase domain (PLAT/LH2 domain)"/>
    <property type="match status" value="1"/>
</dbReference>
<keyword evidence="9" id="KW-0443">Lipid metabolism</keyword>
<dbReference type="GO" id="GO:0016702">
    <property type="term" value="F:oxidoreductase activity, acting on single donors with incorporation of molecular oxygen, incorporation of two atoms of oxygen"/>
    <property type="evidence" value="ECO:0007669"/>
    <property type="project" value="InterPro"/>
</dbReference>
<dbReference type="InterPro" id="IPR020834">
    <property type="entry name" value="LipOase_CS"/>
</dbReference>
<dbReference type="OrthoDB" id="407298at2759"/>
<keyword evidence="5" id="KW-0276">Fatty acid metabolism</keyword>
<evidence type="ECO:0000256" key="7">
    <source>
        <dbReference type="ARBA" id="ARBA00023002"/>
    </source>
</evidence>
<dbReference type="InterPro" id="IPR001024">
    <property type="entry name" value="PLAT/LH2_dom"/>
</dbReference>
<dbReference type="Proteomes" id="UP001141552">
    <property type="component" value="Unassembled WGS sequence"/>
</dbReference>
<dbReference type="PROSITE" id="PS00081">
    <property type="entry name" value="LIPOXYGENASE_2"/>
    <property type="match status" value="1"/>
</dbReference>
<evidence type="ECO:0000256" key="3">
    <source>
        <dbReference type="ARBA" id="ARBA00022723"/>
    </source>
</evidence>
<evidence type="ECO:0000256" key="9">
    <source>
        <dbReference type="ARBA" id="ARBA00023098"/>
    </source>
</evidence>
<evidence type="ECO:0000256" key="11">
    <source>
        <dbReference type="PROSITE-ProRule" id="PRU00152"/>
    </source>
</evidence>
<evidence type="ECO:0000313" key="16">
    <source>
        <dbReference type="Proteomes" id="UP001141552"/>
    </source>
</evidence>
<sequence length="747" mass="85143">MGNEKESIEGRARKVASAGGDQDIKYETSMIVRPDFGEIGGVFVSNEHRNEVFIKDIILDGLPTGKLILTCKSWVAWQQRRLFFTNKASYLPFQTPGGLKRMREAELVKLRGTGEGERRKGERIYDYDLYNDLGQPDKSHDLARPVIGGKERPYPRRCRTGRPRCKQDRLSETRSDYMYVPRDEEFSEVKVSTFSSKAELLKIRGTMKSLQVAFDSDLSFPCFPAIDSLFNEGINLFPTSSSSSGSGLLGFFPALVNQEIDLPGLEMKSLLDKHLPEWPLKSELDPGIYGEAESAITKDMIEQEIKGFCSLDEALEQKKLFILDYYDLFLPFVSKVRRLGKRTLYGSRTIFFLNPNGTLRPLAIELTRPPMDGKPQWKRVFRPSWDATGVWLWRLAKANVLAQDFGLRAHCCTEPYIIAANRHLSAMHPIHRLLRPHFQDTLEINAIARQTLINAGGTIEQAFSPGKYCLEISSAVYDKLWRFDHQALPKDLISRGMAVEDPTAPHGLKLTIEDYPYANDGLILWDAIKEWVTDYVNHYYPKPEYILSDNELQAWWNEVRNVGHGDKKDKPWWPKLNTPQDLIEIATTIIWIVSGHHAAVNFAQYGYGGYFPNRPTITRIKMPVEDPDEEEWKTFMERPEEILLETFPSQLQAASIIAALSVLSEHSPDEEYIGQMIDPVWEEDPVIKASFERFQRKLMRMDGVIDERNANEKLLNRHGAGIIPYNLLRPFSSAGVTGEGVPCSVTI</sequence>
<comment type="caution">
    <text evidence="15">The sequence shown here is derived from an EMBL/GenBank/DDBJ whole genome shotgun (WGS) entry which is preliminary data.</text>
</comment>
<dbReference type="AlphaFoldDB" id="A0A9Q0FFZ2"/>
<comment type="caution">
    <text evidence="11">Lacks conserved residue(s) required for the propagation of feature annotation.</text>
</comment>
<dbReference type="GO" id="GO:0031408">
    <property type="term" value="P:oxylipin biosynthetic process"/>
    <property type="evidence" value="ECO:0007669"/>
    <property type="project" value="UniProtKB-UniRule"/>
</dbReference>
<dbReference type="Gene3D" id="3.10.450.60">
    <property type="match status" value="1"/>
</dbReference>
<dbReference type="InterPro" id="IPR013819">
    <property type="entry name" value="LipOase_C"/>
</dbReference>
<evidence type="ECO:0000256" key="8">
    <source>
        <dbReference type="ARBA" id="ARBA00023004"/>
    </source>
</evidence>
<dbReference type="Gene3D" id="1.20.245.10">
    <property type="entry name" value="Lipoxygenase-1, Domain 5"/>
    <property type="match status" value="1"/>
</dbReference>
<dbReference type="GO" id="GO:0034440">
    <property type="term" value="P:lipid oxidation"/>
    <property type="evidence" value="ECO:0007669"/>
    <property type="project" value="InterPro"/>
</dbReference>
<comment type="function">
    <text evidence="12">Plant lipoxygenase may be involved in a number of diverse aspects of plant physiology including growth and development, pest resistance, and senescence or responses to wounding.</text>
</comment>
<protein>
    <recommendedName>
        <fullName evidence="12">Lipoxygenase</fullName>
        <ecNumber evidence="12">1.13.11.-</ecNumber>
    </recommendedName>
</protein>
<feature type="domain" description="Lipoxygenase" evidence="14">
    <location>
        <begin position="89"/>
        <end position="747"/>
    </location>
</feature>
<evidence type="ECO:0000259" key="14">
    <source>
        <dbReference type="PROSITE" id="PS51393"/>
    </source>
</evidence>
<dbReference type="InterPro" id="IPR036392">
    <property type="entry name" value="PLAT/LH2_dom_sf"/>
</dbReference>